<organism evidence="7 8">
    <name type="scientific">Bordetella genomosp. 7</name>
    <dbReference type="NCBI Taxonomy" id="1416805"/>
    <lineage>
        <taxon>Bacteria</taxon>
        <taxon>Pseudomonadati</taxon>
        <taxon>Pseudomonadota</taxon>
        <taxon>Betaproteobacteria</taxon>
        <taxon>Burkholderiales</taxon>
        <taxon>Alcaligenaceae</taxon>
        <taxon>Bordetella</taxon>
    </lineage>
</organism>
<dbReference type="Gene3D" id="3.50.50.60">
    <property type="entry name" value="FAD/NAD(P)-binding domain"/>
    <property type="match status" value="2"/>
</dbReference>
<dbReference type="EMBL" id="NEVK01000006">
    <property type="protein sequence ID" value="OZI18160.1"/>
    <property type="molecule type" value="Genomic_DNA"/>
</dbReference>
<sequence length="413" mass="42486">MSADAIVVVGAGQAGGWAARTLRECGYGGRVILLGAEAHAPYERPPLSKAVLAGAAAPESAALWPADEWSRLDIEFRAGLAATELRIAEQAVLAADGQLFAYDALLLCSGGRARVPAVPGTDLPGVHVLRTRDDAMRLRQALAGGKRLAVVGGGWIGLEVAATARQMGCGVTVIEQADRLCARSVPPGVSAYLADLHRANGVDLAMGAGLLRIQADGPALELVLADERRVPADVVVLGVGLQPCDELARAAGIACDGGVLVDEYCRSSAPNVYAAGDVAVMTLQAGMRVRLESWQNAQDQGIAAARAALGQGAPYAPTGAVWSEQYDAMIQSVGFVQRAAAEALRPLASQNGLLSVGLDADGRAVSAVAINAGRDVRQLRKWVAEAACLDASVLARTDAPLATAQLRPAAATA</sequence>
<name>A0A261R0L5_9BORD</name>
<feature type="domain" description="Reductase C-terminal" evidence="6">
    <location>
        <begin position="321"/>
        <end position="403"/>
    </location>
</feature>
<keyword evidence="3" id="KW-0274">FAD</keyword>
<reference evidence="8" key="1">
    <citation type="submission" date="2017-05" db="EMBL/GenBank/DDBJ databases">
        <title>Complete and WGS of Bordetella genogroups.</title>
        <authorList>
            <person name="Spilker T."/>
            <person name="Lipuma J."/>
        </authorList>
    </citation>
    <scope>NUCLEOTIDE SEQUENCE [LARGE SCALE GENOMIC DNA]</scope>
    <source>
        <strain evidence="8">AU18089</strain>
    </source>
</reference>
<dbReference type="GO" id="GO:0005737">
    <property type="term" value="C:cytoplasm"/>
    <property type="evidence" value="ECO:0007669"/>
    <property type="project" value="TreeGrafter"/>
</dbReference>
<evidence type="ECO:0000256" key="1">
    <source>
        <dbReference type="ARBA" id="ARBA00001974"/>
    </source>
</evidence>
<evidence type="ECO:0000313" key="7">
    <source>
        <dbReference type="EMBL" id="OZI18160.1"/>
    </source>
</evidence>
<dbReference type="PANTHER" id="PTHR43557:SF2">
    <property type="entry name" value="RIESKE DOMAIN-CONTAINING PROTEIN-RELATED"/>
    <property type="match status" value="1"/>
</dbReference>
<dbReference type="RefSeq" id="WP_094797090.1">
    <property type="nucleotide sequence ID" value="NZ_NEVK01000006.1"/>
</dbReference>
<dbReference type="InterPro" id="IPR036188">
    <property type="entry name" value="FAD/NAD-bd_sf"/>
</dbReference>
<dbReference type="PRINTS" id="PR00411">
    <property type="entry name" value="PNDRDTASEI"/>
</dbReference>
<accession>A0A261R0L5</accession>
<comment type="cofactor">
    <cofactor evidence="1">
        <name>FAD</name>
        <dbReference type="ChEBI" id="CHEBI:57692"/>
    </cofactor>
</comment>
<dbReference type="PANTHER" id="PTHR43557">
    <property type="entry name" value="APOPTOSIS-INDUCING FACTOR 1"/>
    <property type="match status" value="1"/>
</dbReference>
<evidence type="ECO:0000259" key="5">
    <source>
        <dbReference type="Pfam" id="PF07992"/>
    </source>
</evidence>
<dbReference type="InterPro" id="IPR023753">
    <property type="entry name" value="FAD/NAD-binding_dom"/>
</dbReference>
<dbReference type="SUPFAM" id="SSF55424">
    <property type="entry name" value="FAD/NAD-linked reductases, dimerisation (C-terminal) domain"/>
    <property type="match status" value="1"/>
</dbReference>
<gene>
    <name evidence="7" type="ORF">CAL19_13995</name>
</gene>
<evidence type="ECO:0000256" key="3">
    <source>
        <dbReference type="ARBA" id="ARBA00022827"/>
    </source>
</evidence>
<dbReference type="Pfam" id="PF14759">
    <property type="entry name" value="Reductase_C"/>
    <property type="match status" value="1"/>
</dbReference>
<keyword evidence="4" id="KW-0560">Oxidoreductase</keyword>
<dbReference type="InterPro" id="IPR016156">
    <property type="entry name" value="FAD/NAD-linked_Rdtase_dimer_sf"/>
</dbReference>
<dbReference type="Pfam" id="PF07992">
    <property type="entry name" value="Pyr_redox_2"/>
    <property type="match status" value="1"/>
</dbReference>
<dbReference type="SUPFAM" id="SSF51905">
    <property type="entry name" value="FAD/NAD(P)-binding domain"/>
    <property type="match status" value="2"/>
</dbReference>
<dbReference type="InterPro" id="IPR050446">
    <property type="entry name" value="FAD-oxidoreductase/Apoptosis"/>
</dbReference>
<comment type="caution">
    <text evidence="7">The sequence shown here is derived from an EMBL/GenBank/DDBJ whole genome shotgun (WGS) entry which is preliminary data.</text>
</comment>
<proteinExistence type="predicted"/>
<evidence type="ECO:0000256" key="2">
    <source>
        <dbReference type="ARBA" id="ARBA00022630"/>
    </source>
</evidence>
<evidence type="ECO:0000313" key="8">
    <source>
        <dbReference type="Proteomes" id="UP000216947"/>
    </source>
</evidence>
<evidence type="ECO:0000256" key="4">
    <source>
        <dbReference type="ARBA" id="ARBA00023002"/>
    </source>
</evidence>
<dbReference type="Gene3D" id="3.30.390.30">
    <property type="match status" value="1"/>
</dbReference>
<keyword evidence="2" id="KW-0285">Flavoprotein</keyword>
<dbReference type="InterPro" id="IPR028202">
    <property type="entry name" value="Reductase_C"/>
</dbReference>
<dbReference type="Proteomes" id="UP000216947">
    <property type="component" value="Unassembled WGS sequence"/>
</dbReference>
<dbReference type="PRINTS" id="PR00368">
    <property type="entry name" value="FADPNR"/>
</dbReference>
<keyword evidence="8" id="KW-1185">Reference proteome</keyword>
<dbReference type="AlphaFoldDB" id="A0A261R0L5"/>
<feature type="domain" description="FAD/NAD(P)-binding" evidence="5">
    <location>
        <begin position="6"/>
        <end position="301"/>
    </location>
</feature>
<dbReference type="GO" id="GO:0016651">
    <property type="term" value="F:oxidoreductase activity, acting on NAD(P)H"/>
    <property type="evidence" value="ECO:0007669"/>
    <property type="project" value="TreeGrafter"/>
</dbReference>
<evidence type="ECO:0000259" key="6">
    <source>
        <dbReference type="Pfam" id="PF14759"/>
    </source>
</evidence>
<protein>
    <submittedName>
        <fullName evidence="7">Ferredoxin reductase</fullName>
    </submittedName>
</protein>